<gene>
    <name evidence="1" type="primary">ADH1_1</name>
    <name evidence="1" type="ORF">CFD26_102313</name>
</gene>
<dbReference type="EMBL" id="NIDN02000122">
    <property type="protein sequence ID" value="RLL96128.1"/>
    <property type="molecule type" value="Genomic_DNA"/>
</dbReference>
<dbReference type="OrthoDB" id="1879366at2759"/>
<evidence type="ECO:0000313" key="2">
    <source>
        <dbReference type="Proteomes" id="UP000215289"/>
    </source>
</evidence>
<evidence type="ECO:0000313" key="1">
    <source>
        <dbReference type="EMBL" id="RLL96128.1"/>
    </source>
</evidence>
<keyword evidence="2" id="KW-1185">Reference proteome</keyword>
<dbReference type="Proteomes" id="UP000215289">
    <property type="component" value="Unassembled WGS sequence"/>
</dbReference>
<name>A0A229Z4Q2_9EURO</name>
<accession>A0A229Z4Q2</accession>
<dbReference type="Gene3D" id="3.40.50.720">
    <property type="entry name" value="NAD(P)-binding Rossmann-like Domain"/>
    <property type="match status" value="1"/>
</dbReference>
<sequence>MSNTVVKIINIKGSYVGNRQDAVEAIDFFARGLINAPLRDLPHIFELLAQSISHYIQDPSLTTLIEQGRIVGRYVLEVPE</sequence>
<proteinExistence type="predicted"/>
<reference evidence="1 2" key="1">
    <citation type="submission" date="2018-08" db="EMBL/GenBank/DDBJ databases">
        <title>Draft genome sequences of two Aspergillus turcosus clinical strains isolated from bronchoalveolar lavage fluid: one azole-susceptible and the other azole-resistant.</title>
        <authorList>
            <person name="Parent-Michaud M."/>
            <person name="Dufresne P.J."/>
            <person name="Fournier E."/>
            <person name="Martineau C."/>
            <person name="Moreira S."/>
            <person name="Perkins V."/>
            <person name="De Repentigny L."/>
            <person name="Dufresne S.F."/>
        </authorList>
    </citation>
    <scope>NUCLEOTIDE SEQUENCE [LARGE SCALE GENOMIC DNA]</scope>
    <source>
        <strain evidence="1">HMR AF 1038</strain>
    </source>
</reference>
<dbReference type="Gene3D" id="3.90.180.10">
    <property type="entry name" value="Medium-chain alcohol dehydrogenases, catalytic domain"/>
    <property type="match status" value="1"/>
</dbReference>
<protein>
    <submittedName>
        <fullName evidence="1">Alcohol dehydrogenase</fullName>
    </submittedName>
</protein>
<dbReference type="AlphaFoldDB" id="A0A229Z4Q2"/>
<comment type="caution">
    <text evidence="1">The sequence shown here is derived from an EMBL/GenBank/DDBJ whole genome shotgun (WGS) entry which is preliminary data.</text>
</comment>
<organism evidence="1 2">
    <name type="scientific">Aspergillus turcosus</name>
    <dbReference type="NCBI Taxonomy" id="1245748"/>
    <lineage>
        <taxon>Eukaryota</taxon>
        <taxon>Fungi</taxon>
        <taxon>Dikarya</taxon>
        <taxon>Ascomycota</taxon>
        <taxon>Pezizomycotina</taxon>
        <taxon>Eurotiomycetes</taxon>
        <taxon>Eurotiomycetidae</taxon>
        <taxon>Eurotiales</taxon>
        <taxon>Aspergillaceae</taxon>
        <taxon>Aspergillus</taxon>
        <taxon>Aspergillus subgen. Fumigati</taxon>
    </lineage>
</organism>
<dbReference type="STRING" id="1245748.A0A229Z4Q2"/>